<dbReference type="Proteomes" id="UP000814033">
    <property type="component" value="Unassembled WGS sequence"/>
</dbReference>
<keyword evidence="2" id="KW-1185">Reference proteome</keyword>
<sequence length="70" mass="7749">MSSQTIHPSICRAHKFLILALSSAVLLEAIRKRCRDALINIPDESLEDPSLRTPDAPGMVWFTTFLLVAA</sequence>
<reference evidence="1" key="2">
    <citation type="journal article" date="2022" name="New Phytol.">
        <title>Evolutionary transition to the ectomycorrhizal habit in the genomes of a hyperdiverse lineage of mushroom-forming fungi.</title>
        <authorList>
            <person name="Looney B."/>
            <person name="Miyauchi S."/>
            <person name="Morin E."/>
            <person name="Drula E."/>
            <person name="Courty P.E."/>
            <person name="Kohler A."/>
            <person name="Kuo A."/>
            <person name="LaButti K."/>
            <person name="Pangilinan J."/>
            <person name="Lipzen A."/>
            <person name="Riley R."/>
            <person name="Andreopoulos W."/>
            <person name="He G."/>
            <person name="Johnson J."/>
            <person name="Nolan M."/>
            <person name="Tritt A."/>
            <person name="Barry K.W."/>
            <person name="Grigoriev I.V."/>
            <person name="Nagy L.G."/>
            <person name="Hibbett D."/>
            <person name="Henrissat B."/>
            <person name="Matheny P.B."/>
            <person name="Labbe J."/>
            <person name="Martin F.M."/>
        </authorList>
    </citation>
    <scope>NUCLEOTIDE SEQUENCE</scope>
    <source>
        <strain evidence="1">FP105234-sp</strain>
    </source>
</reference>
<evidence type="ECO:0000313" key="1">
    <source>
        <dbReference type="EMBL" id="KAI0041769.1"/>
    </source>
</evidence>
<accession>A0ACB8RC62</accession>
<dbReference type="EMBL" id="MU276103">
    <property type="protein sequence ID" value="KAI0041769.1"/>
    <property type="molecule type" value="Genomic_DNA"/>
</dbReference>
<proteinExistence type="predicted"/>
<reference evidence="1" key="1">
    <citation type="submission" date="2021-02" db="EMBL/GenBank/DDBJ databases">
        <authorList>
            <consortium name="DOE Joint Genome Institute"/>
            <person name="Ahrendt S."/>
            <person name="Looney B.P."/>
            <person name="Miyauchi S."/>
            <person name="Morin E."/>
            <person name="Drula E."/>
            <person name="Courty P.E."/>
            <person name="Chicoki N."/>
            <person name="Fauchery L."/>
            <person name="Kohler A."/>
            <person name="Kuo A."/>
            <person name="Labutti K."/>
            <person name="Pangilinan J."/>
            <person name="Lipzen A."/>
            <person name="Riley R."/>
            <person name="Andreopoulos W."/>
            <person name="He G."/>
            <person name="Johnson J."/>
            <person name="Barry K.W."/>
            <person name="Grigoriev I.V."/>
            <person name="Nagy L."/>
            <person name="Hibbett D."/>
            <person name="Henrissat B."/>
            <person name="Matheny P.B."/>
            <person name="Labbe J."/>
            <person name="Martin F."/>
        </authorList>
    </citation>
    <scope>NUCLEOTIDE SEQUENCE</scope>
    <source>
        <strain evidence="1">FP105234-sp</strain>
    </source>
</reference>
<organism evidence="1 2">
    <name type="scientific">Auriscalpium vulgare</name>
    <dbReference type="NCBI Taxonomy" id="40419"/>
    <lineage>
        <taxon>Eukaryota</taxon>
        <taxon>Fungi</taxon>
        <taxon>Dikarya</taxon>
        <taxon>Basidiomycota</taxon>
        <taxon>Agaricomycotina</taxon>
        <taxon>Agaricomycetes</taxon>
        <taxon>Russulales</taxon>
        <taxon>Auriscalpiaceae</taxon>
        <taxon>Auriscalpium</taxon>
    </lineage>
</organism>
<protein>
    <submittedName>
        <fullName evidence="1">Uncharacterized protein</fullName>
    </submittedName>
</protein>
<gene>
    <name evidence="1" type="ORF">FA95DRAFT_1610754</name>
</gene>
<comment type="caution">
    <text evidence="1">The sequence shown here is derived from an EMBL/GenBank/DDBJ whole genome shotgun (WGS) entry which is preliminary data.</text>
</comment>
<name>A0ACB8RC62_9AGAM</name>
<evidence type="ECO:0000313" key="2">
    <source>
        <dbReference type="Proteomes" id="UP000814033"/>
    </source>
</evidence>